<keyword evidence="2" id="KW-0472">Membrane</keyword>
<name>A0A7D6I8Y2_9MYCO</name>
<evidence type="ECO:0000313" key="4">
    <source>
        <dbReference type="Proteomes" id="UP000510682"/>
    </source>
</evidence>
<reference evidence="4" key="3">
    <citation type="submission" date="2023-07" db="EMBL/GenBank/DDBJ databases">
        <title>Description of Mycobacterium gordonae subsp. intergordonae subsp.nov. and Mycobacterium gordonae subsp. gordonae subsp. nov.</title>
        <authorList>
            <person name="Huang H."/>
        </authorList>
    </citation>
    <scope>NUCLEOTIDE SEQUENCE [LARGE SCALE GENOMIC DNA]</scope>
    <source>
        <strain evidence="4">24</strain>
    </source>
</reference>
<keyword evidence="2" id="KW-1133">Transmembrane helix</keyword>
<proteinExistence type="predicted"/>
<reference evidence="4" key="1">
    <citation type="submission" date="2020-07" db="EMBL/GenBank/DDBJ databases">
        <title>Description of Mycobacterium gordonae subsp. intergordonae subsp.nov. and Mycobacterium gordonae subsp. gordonae subsp. nov.</title>
        <authorList>
            <person name="Yu X."/>
        </authorList>
    </citation>
    <scope>NUCLEOTIDE SEQUENCE [LARGE SCALE GENOMIC DNA]</scope>
    <source>
        <strain evidence="4">24</strain>
    </source>
</reference>
<accession>A0A7D6I8Y2</accession>
<dbReference type="KEGG" id="mgor:H0P51_07275"/>
<gene>
    <name evidence="3" type="ORF">H0P51_07275</name>
</gene>
<sequence>MTSILSASALHETTDNAEGELGEPAESNQANSRESKTSDEENAAPGGAASSVPKSDSDAQQRRRSRSVSISLRSLLISLIIVLLAIATGLTTRMYLEARSQIDVAASEAATISKAEKIALDYAVKAATMDSRDLQSWKVKLVDGTSPELKDKLTKAADSMEQILVPLQWISTAQPLAAKLRTSTAGVYIVDCFVRVQTKTVQTPDALQSTATYSVTIDANKDWKITDVGGIGAVAERK</sequence>
<dbReference type="Proteomes" id="UP000510682">
    <property type="component" value="Chromosome"/>
</dbReference>
<dbReference type="EMBL" id="CP059165">
    <property type="protein sequence ID" value="QLL10058.1"/>
    <property type="molecule type" value="Genomic_DNA"/>
</dbReference>
<feature type="region of interest" description="Disordered" evidence="1">
    <location>
        <begin position="1"/>
        <end position="64"/>
    </location>
</feature>
<protein>
    <submittedName>
        <fullName evidence="3">Uncharacterized protein</fullName>
    </submittedName>
</protein>
<evidence type="ECO:0000256" key="1">
    <source>
        <dbReference type="SAM" id="MobiDB-lite"/>
    </source>
</evidence>
<reference evidence="3 4" key="2">
    <citation type="submission" date="2020-07" db="EMBL/GenBank/DDBJ databases">
        <authorList>
            <person name="Yu X."/>
        </authorList>
    </citation>
    <scope>NUCLEOTIDE SEQUENCE [LARGE SCALE GENOMIC DNA]</scope>
    <source>
        <strain evidence="4">24</strain>
    </source>
</reference>
<evidence type="ECO:0000313" key="3">
    <source>
        <dbReference type="EMBL" id="QLL10058.1"/>
    </source>
</evidence>
<evidence type="ECO:0000256" key="2">
    <source>
        <dbReference type="SAM" id="Phobius"/>
    </source>
</evidence>
<organism evidence="3 4">
    <name type="scientific">Mycobacterium vicinigordonae</name>
    <dbReference type="NCBI Taxonomy" id="1719132"/>
    <lineage>
        <taxon>Bacteria</taxon>
        <taxon>Bacillati</taxon>
        <taxon>Actinomycetota</taxon>
        <taxon>Actinomycetes</taxon>
        <taxon>Mycobacteriales</taxon>
        <taxon>Mycobacteriaceae</taxon>
        <taxon>Mycobacterium</taxon>
    </lineage>
</organism>
<feature type="transmembrane region" description="Helical" evidence="2">
    <location>
        <begin position="70"/>
        <end position="90"/>
    </location>
</feature>
<keyword evidence="4" id="KW-1185">Reference proteome</keyword>
<keyword evidence="2" id="KW-0812">Transmembrane</keyword>
<dbReference type="AlphaFoldDB" id="A0A7D6I8Y2"/>